<reference evidence="5" key="1">
    <citation type="submission" date="2025-08" db="UniProtKB">
        <authorList>
            <consortium name="RefSeq"/>
        </authorList>
    </citation>
    <scope>IDENTIFICATION</scope>
    <source>
        <tissue evidence="5">Whole sample</tissue>
    </source>
</reference>
<dbReference type="PROSITE" id="PS50105">
    <property type="entry name" value="SAM_DOMAIN"/>
    <property type="match status" value="1"/>
</dbReference>
<feature type="region of interest" description="Disordered" evidence="2">
    <location>
        <begin position="204"/>
        <end position="251"/>
    </location>
</feature>
<evidence type="ECO:0000313" key="4">
    <source>
        <dbReference type="Proteomes" id="UP000694844"/>
    </source>
</evidence>
<organism evidence="4 5">
    <name type="scientific">Crassostrea virginica</name>
    <name type="common">Eastern oyster</name>
    <dbReference type="NCBI Taxonomy" id="6565"/>
    <lineage>
        <taxon>Eukaryota</taxon>
        <taxon>Metazoa</taxon>
        <taxon>Spiralia</taxon>
        <taxon>Lophotrochozoa</taxon>
        <taxon>Mollusca</taxon>
        <taxon>Bivalvia</taxon>
        <taxon>Autobranchia</taxon>
        <taxon>Pteriomorphia</taxon>
        <taxon>Ostreida</taxon>
        <taxon>Ostreoidea</taxon>
        <taxon>Ostreidae</taxon>
        <taxon>Crassostrea</taxon>
    </lineage>
</organism>
<dbReference type="AlphaFoldDB" id="A0A8B8EYU9"/>
<dbReference type="Proteomes" id="UP000694844">
    <property type="component" value="Chromosome 5"/>
</dbReference>
<evidence type="ECO:0000259" key="3">
    <source>
        <dbReference type="PROSITE" id="PS50105"/>
    </source>
</evidence>
<feature type="coiled-coil region" evidence="1">
    <location>
        <begin position="433"/>
        <end position="495"/>
    </location>
</feature>
<accession>A0A8B8EYU9</accession>
<dbReference type="KEGG" id="cvn:111137831"/>
<dbReference type="InterPro" id="IPR036034">
    <property type="entry name" value="PDZ_sf"/>
</dbReference>
<evidence type="ECO:0000256" key="1">
    <source>
        <dbReference type="SAM" id="Coils"/>
    </source>
</evidence>
<evidence type="ECO:0000256" key="2">
    <source>
        <dbReference type="SAM" id="MobiDB-lite"/>
    </source>
</evidence>
<proteinExistence type="predicted"/>
<dbReference type="InterPro" id="IPR013761">
    <property type="entry name" value="SAM/pointed_sf"/>
</dbReference>
<dbReference type="RefSeq" id="XP_022345225.1">
    <property type="nucleotide sequence ID" value="XM_022489517.1"/>
</dbReference>
<feature type="domain" description="SAM" evidence="3">
    <location>
        <begin position="106"/>
        <end position="169"/>
    </location>
</feature>
<sequence>MEKGGSKQEPYKVLKQMSLRRHDLERSSDKLRSDLEHLQQINSEHGERISSSLHALRREQEITDKLLREENWSPQAVDSQDRGTRGIMSSRPLQREPSILRQLKTWSTSDVIQWLEQMGLNKFVFLFQRHHVTGSDLAQLKLSFLDKYEHISVSDREELLSKIYELLRLEQSEEEDPTRISTSIDKEKYRLAKQIVHDPTFKRSQSTPVCFIPSQSSSSSSSASSISSNTSSPIPKQRKQSGPLDSTGVLSHLKPKIAPNTIKSPDVRHLELPKGFLEKRKLKKSVPCSWFEALEGNPVSCVSCYTLQRKGGQFGVTIEPRPDGQMVISNVSPELQADVRVSDRVLELNGCCCVSIKPSSVADIMKSSEVLQMVTCKPTGYARLQEASNGNGSSDMKWQKFREFLVDFKEQDVNVEQMLNGIPKVEVQKCKEQAALRLELDEAQNRVKEQQIVIDRLTEEIDRLTEDVEDQKILIENLRKDRSSAVRERSRVQDNERSIKQGETEYYKITMKSLNMESANKEQIMTTLKEIVKEASRQKFYLDRLISLVIEESPWLLDQVNANFDETSIDNKMEEFC</sequence>
<dbReference type="OrthoDB" id="449487at2759"/>
<protein>
    <submittedName>
        <fullName evidence="5">Uncharacterized protein LOC111137831 isoform X1</fullName>
    </submittedName>
</protein>
<dbReference type="InterPro" id="IPR001660">
    <property type="entry name" value="SAM"/>
</dbReference>
<dbReference type="SUPFAM" id="SSF47769">
    <property type="entry name" value="SAM/Pointed domain"/>
    <property type="match status" value="1"/>
</dbReference>
<feature type="compositionally biased region" description="Low complexity" evidence="2">
    <location>
        <begin position="214"/>
        <end position="232"/>
    </location>
</feature>
<dbReference type="PANTHER" id="PTHR12573:SF4">
    <property type="entry name" value="AT09986P-RELATED"/>
    <property type="match status" value="1"/>
</dbReference>
<dbReference type="PANTHER" id="PTHR12573">
    <property type="entry name" value="AT09986P-RELATED"/>
    <property type="match status" value="1"/>
</dbReference>
<dbReference type="GeneID" id="111137831"/>
<dbReference type="SMART" id="SM00454">
    <property type="entry name" value="SAM"/>
    <property type="match status" value="1"/>
</dbReference>
<name>A0A8B8EYU9_CRAVI</name>
<evidence type="ECO:0000313" key="5">
    <source>
        <dbReference type="RefSeq" id="XP_022345225.1"/>
    </source>
</evidence>
<gene>
    <name evidence="5" type="primary">LOC111137831</name>
</gene>
<feature type="coiled-coil region" evidence="1">
    <location>
        <begin position="14"/>
        <end position="41"/>
    </location>
</feature>
<keyword evidence="1" id="KW-0175">Coiled coil</keyword>
<dbReference type="Gene3D" id="1.10.150.50">
    <property type="entry name" value="Transcription Factor, Ets-1"/>
    <property type="match status" value="1"/>
</dbReference>
<dbReference type="SUPFAM" id="SSF50156">
    <property type="entry name" value="PDZ domain-like"/>
    <property type="match status" value="1"/>
</dbReference>
<dbReference type="Gene3D" id="2.30.42.10">
    <property type="match status" value="1"/>
</dbReference>
<dbReference type="CDD" id="cd09487">
    <property type="entry name" value="SAM_superfamily"/>
    <property type="match status" value="1"/>
</dbReference>
<dbReference type="Pfam" id="PF07647">
    <property type="entry name" value="SAM_2"/>
    <property type="match status" value="1"/>
</dbReference>
<keyword evidence="4" id="KW-1185">Reference proteome</keyword>